<accession>A0A382JML2</accession>
<evidence type="ECO:0000256" key="1">
    <source>
        <dbReference type="ARBA" id="ARBA00001232"/>
    </source>
</evidence>
<evidence type="ECO:0000256" key="5">
    <source>
        <dbReference type="ARBA" id="ARBA00022679"/>
    </source>
</evidence>
<comment type="subunit">
    <text evidence="10">Homodimer. Probably interacts with PlsY.</text>
</comment>
<dbReference type="GO" id="GO:0043811">
    <property type="term" value="F:phosphate:acyl-[acyl carrier protein] acyltransferase activity"/>
    <property type="evidence" value="ECO:0007669"/>
    <property type="project" value="UniProtKB-EC"/>
</dbReference>
<proteinExistence type="inferred from homology"/>
<organism evidence="11">
    <name type="scientific">marine metagenome</name>
    <dbReference type="NCBI Taxonomy" id="408172"/>
    <lineage>
        <taxon>unclassified sequences</taxon>
        <taxon>metagenomes</taxon>
        <taxon>ecological metagenomes</taxon>
    </lineage>
</organism>
<dbReference type="GO" id="GO:0008654">
    <property type="term" value="P:phospholipid biosynthetic process"/>
    <property type="evidence" value="ECO:0007669"/>
    <property type="project" value="UniProtKB-KW"/>
</dbReference>
<dbReference type="Pfam" id="PF02504">
    <property type="entry name" value="FA_synthesis"/>
    <property type="match status" value="1"/>
</dbReference>
<comment type="catalytic activity">
    <reaction evidence="1">
        <text>a fatty acyl-[ACP] + phosphate = an acyl phosphate + holo-[ACP]</text>
        <dbReference type="Rhea" id="RHEA:42292"/>
        <dbReference type="Rhea" id="RHEA-COMP:9685"/>
        <dbReference type="Rhea" id="RHEA-COMP:14125"/>
        <dbReference type="ChEBI" id="CHEBI:43474"/>
        <dbReference type="ChEBI" id="CHEBI:59918"/>
        <dbReference type="ChEBI" id="CHEBI:64479"/>
        <dbReference type="ChEBI" id="CHEBI:138651"/>
        <dbReference type="EC" id="2.3.1.274"/>
    </reaction>
</comment>
<evidence type="ECO:0000256" key="10">
    <source>
        <dbReference type="ARBA" id="ARBA00046608"/>
    </source>
</evidence>
<keyword evidence="4" id="KW-0444">Lipid biosynthesis</keyword>
<feature type="non-terminal residue" evidence="11">
    <location>
        <position position="1"/>
    </location>
</feature>
<dbReference type="PANTHER" id="PTHR30100">
    <property type="entry name" value="FATTY ACID/PHOSPHOLIPID SYNTHESIS PROTEIN PLSX"/>
    <property type="match status" value="1"/>
</dbReference>
<evidence type="ECO:0000256" key="2">
    <source>
        <dbReference type="ARBA" id="ARBA00004496"/>
    </source>
</evidence>
<keyword evidence="5" id="KW-0808">Transferase</keyword>
<evidence type="ECO:0000256" key="4">
    <source>
        <dbReference type="ARBA" id="ARBA00022516"/>
    </source>
</evidence>
<evidence type="ECO:0000256" key="3">
    <source>
        <dbReference type="ARBA" id="ARBA00022490"/>
    </source>
</evidence>
<protein>
    <recommendedName>
        <fullName evidence="9">phosphate acyltransferase</fullName>
        <ecNumber evidence="9">2.3.1.274</ecNumber>
    </recommendedName>
</protein>
<evidence type="ECO:0000256" key="9">
    <source>
        <dbReference type="ARBA" id="ARBA00024069"/>
    </source>
</evidence>
<dbReference type="InterPro" id="IPR003664">
    <property type="entry name" value="FA_synthesis"/>
</dbReference>
<keyword evidence="7" id="KW-0594">Phospholipid biosynthesis</keyword>
<keyword evidence="3" id="KW-0963">Cytoplasm</keyword>
<dbReference type="PIRSF" id="PIRSF002465">
    <property type="entry name" value="Phsphlp_syn_PlsX"/>
    <property type="match status" value="1"/>
</dbReference>
<dbReference type="InterPro" id="IPR012281">
    <property type="entry name" value="Phospholipid_synth_PlsX-like"/>
</dbReference>
<dbReference type="AlphaFoldDB" id="A0A382JML2"/>
<dbReference type="GO" id="GO:0006633">
    <property type="term" value="P:fatty acid biosynthetic process"/>
    <property type="evidence" value="ECO:0007669"/>
    <property type="project" value="InterPro"/>
</dbReference>
<evidence type="ECO:0000256" key="8">
    <source>
        <dbReference type="ARBA" id="ARBA00023264"/>
    </source>
</evidence>
<reference evidence="11" key="1">
    <citation type="submission" date="2018-05" db="EMBL/GenBank/DDBJ databases">
        <authorList>
            <person name="Lanie J.A."/>
            <person name="Ng W.-L."/>
            <person name="Kazmierczak K.M."/>
            <person name="Andrzejewski T.M."/>
            <person name="Davidsen T.M."/>
            <person name="Wayne K.J."/>
            <person name="Tettelin H."/>
            <person name="Glass J.I."/>
            <person name="Rusch D."/>
            <person name="Podicherti R."/>
            <person name="Tsui H.-C.T."/>
            <person name="Winkler M.E."/>
        </authorList>
    </citation>
    <scope>NUCLEOTIDE SEQUENCE</scope>
</reference>
<dbReference type="EMBL" id="UINC01075090">
    <property type="protein sequence ID" value="SVC12935.1"/>
    <property type="molecule type" value="Genomic_DNA"/>
</dbReference>
<dbReference type="Gene3D" id="3.40.718.10">
    <property type="entry name" value="Isopropylmalate Dehydrogenase"/>
    <property type="match status" value="1"/>
</dbReference>
<comment type="subcellular location">
    <subcellularLocation>
        <location evidence="2">Cytoplasm</location>
    </subcellularLocation>
</comment>
<evidence type="ECO:0000313" key="11">
    <source>
        <dbReference type="EMBL" id="SVC12935.1"/>
    </source>
</evidence>
<evidence type="ECO:0000256" key="6">
    <source>
        <dbReference type="ARBA" id="ARBA00023098"/>
    </source>
</evidence>
<dbReference type="PANTHER" id="PTHR30100:SF1">
    <property type="entry name" value="PHOSPHATE ACYLTRANSFERASE"/>
    <property type="match status" value="1"/>
</dbReference>
<dbReference type="HAMAP" id="MF_00019">
    <property type="entry name" value="PlsX"/>
    <property type="match status" value="1"/>
</dbReference>
<evidence type="ECO:0000256" key="7">
    <source>
        <dbReference type="ARBA" id="ARBA00023209"/>
    </source>
</evidence>
<dbReference type="GO" id="GO:0005737">
    <property type="term" value="C:cytoplasm"/>
    <property type="evidence" value="ECO:0007669"/>
    <property type="project" value="UniProtKB-SubCell"/>
</dbReference>
<keyword evidence="8" id="KW-1208">Phospholipid metabolism</keyword>
<name>A0A382JML2_9ZZZZ</name>
<sequence length="334" mass="36234">VNLALDIMGGDKAPSAGIEGALDAHVQLPENTHITLVGDESIILNYVSDNLPKKFSICHAPEKITMADKASRIIKTKPDSSIVKGLKLVKQQKADAFISAGSTGAVMATALLLLGRIEGVLRPALGAYIPTNMGGKILCDVGANPEVKPYHLLQFAVMASYHLEHIEGFINPKVGLVNIGEEPNKGNELYQETYKLLGQYLPNFIGNVEGRSLLTSEARVLVCDGFVGNTVLKFAESWINIFSEEINDRIKEKVTYKIGAALMKPVFNSLKKQYDYEEHGGTPLLGVNGVCIIGHGSAGAKSIKNSIFVAKKCVEEKFVENTHKSIKKFIAEKN</sequence>
<dbReference type="NCBIfam" id="TIGR00182">
    <property type="entry name" value="plsX"/>
    <property type="match status" value="1"/>
</dbReference>
<dbReference type="EC" id="2.3.1.274" evidence="9"/>
<dbReference type="SUPFAM" id="SSF53659">
    <property type="entry name" value="Isocitrate/Isopropylmalate dehydrogenase-like"/>
    <property type="match status" value="1"/>
</dbReference>
<keyword evidence="6" id="KW-0443">Lipid metabolism</keyword>
<gene>
    <name evidence="11" type="ORF">METZ01_LOCUS265789</name>
</gene>